<dbReference type="Proteomes" id="UP000177691">
    <property type="component" value="Unassembled WGS sequence"/>
</dbReference>
<dbReference type="AlphaFoldDB" id="A0A1F5RJU2"/>
<dbReference type="InterPro" id="IPR031310">
    <property type="entry name" value="Ribosomal_uL5_N"/>
</dbReference>
<protein>
    <recommendedName>
        <fullName evidence="4 5">Large ribosomal subunit protein uL5</fullName>
    </recommendedName>
</protein>
<keyword evidence="3 5" id="KW-0687">Ribonucleoprotein</keyword>
<dbReference type="InterPro" id="IPR031309">
    <property type="entry name" value="Ribosomal_uL5_C"/>
</dbReference>
<dbReference type="NCBIfam" id="NF000585">
    <property type="entry name" value="PRK00010.1"/>
    <property type="match status" value="1"/>
</dbReference>
<dbReference type="SUPFAM" id="SSF55282">
    <property type="entry name" value="RL5-like"/>
    <property type="match status" value="1"/>
</dbReference>
<evidence type="ECO:0000256" key="5">
    <source>
        <dbReference type="HAMAP-Rule" id="MF_01333"/>
    </source>
</evidence>
<dbReference type="GO" id="GO:0006412">
    <property type="term" value="P:translation"/>
    <property type="evidence" value="ECO:0007669"/>
    <property type="project" value="UniProtKB-UniRule"/>
</dbReference>
<evidence type="ECO:0000313" key="9">
    <source>
        <dbReference type="EMBL" id="OGF14665.1"/>
    </source>
</evidence>
<evidence type="ECO:0000259" key="8">
    <source>
        <dbReference type="Pfam" id="PF00673"/>
    </source>
</evidence>
<gene>
    <name evidence="5" type="primary">rplE</name>
    <name evidence="9" type="ORF">A3D54_03275</name>
</gene>
<keyword evidence="5" id="KW-0820">tRNA-binding</keyword>
<sequence>MTRLYAKYQKEIVPSLREKFGYPNILAVPKVSKVTVNVGVGKFVKEPGFLESVEKTLRQITGQAPVKTKAKQSISSFKIRQGMVVGFKVTLRRQRMYDFIDKLINVTLPRTRDFRGLSTDAVDGQGNFNIGFAEHIAFPEVQDDGIAKIHGLEVCLTTTAKNKTEGLGLLRLMGFPFKSKEKKSK</sequence>
<evidence type="ECO:0000256" key="1">
    <source>
        <dbReference type="ARBA" id="ARBA00008553"/>
    </source>
</evidence>
<dbReference type="InterPro" id="IPR020929">
    <property type="entry name" value="Ribosomal_uL5_CS"/>
</dbReference>
<comment type="similarity">
    <text evidence="1 5 6">Belongs to the universal ribosomal protein uL5 family.</text>
</comment>
<dbReference type="GO" id="GO:0003735">
    <property type="term" value="F:structural constituent of ribosome"/>
    <property type="evidence" value="ECO:0007669"/>
    <property type="project" value="InterPro"/>
</dbReference>
<dbReference type="GO" id="GO:0019843">
    <property type="term" value="F:rRNA binding"/>
    <property type="evidence" value="ECO:0007669"/>
    <property type="project" value="UniProtKB-UniRule"/>
</dbReference>
<comment type="caution">
    <text evidence="9">The sequence shown here is derived from an EMBL/GenBank/DDBJ whole genome shotgun (WGS) entry which is preliminary data.</text>
</comment>
<dbReference type="HAMAP" id="MF_01333_B">
    <property type="entry name" value="Ribosomal_uL5_B"/>
    <property type="match status" value="1"/>
</dbReference>
<reference evidence="9 10" key="1">
    <citation type="journal article" date="2016" name="Nat. Commun.">
        <title>Thousands of microbial genomes shed light on interconnected biogeochemical processes in an aquifer system.</title>
        <authorList>
            <person name="Anantharaman K."/>
            <person name="Brown C.T."/>
            <person name="Hug L.A."/>
            <person name="Sharon I."/>
            <person name="Castelle C.J."/>
            <person name="Probst A.J."/>
            <person name="Thomas B.C."/>
            <person name="Singh A."/>
            <person name="Wilkins M.J."/>
            <person name="Karaoz U."/>
            <person name="Brodie E.L."/>
            <person name="Williams K.H."/>
            <person name="Hubbard S.S."/>
            <person name="Banfield J.F."/>
        </authorList>
    </citation>
    <scope>NUCLEOTIDE SEQUENCE [LARGE SCALE GENOMIC DNA]</scope>
</reference>
<dbReference type="InterPro" id="IPR020930">
    <property type="entry name" value="Ribosomal_uL5_bac-type"/>
</dbReference>
<evidence type="ECO:0000313" key="10">
    <source>
        <dbReference type="Proteomes" id="UP000177691"/>
    </source>
</evidence>
<dbReference type="PIRSF" id="PIRSF002161">
    <property type="entry name" value="Ribosomal_L5"/>
    <property type="match status" value="1"/>
</dbReference>
<dbReference type="GO" id="GO:0000049">
    <property type="term" value="F:tRNA binding"/>
    <property type="evidence" value="ECO:0007669"/>
    <property type="project" value="UniProtKB-UniRule"/>
</dbReference>
<dbReference type="EMBL" id="MFFU01000061">
    <property type="protein sequence ID" value="OGF14665.1"/>
    <property type="molecule type" value="Genomic_DNA"/>
</dbReference>
<comment type="function">
    <text evidence="5">This is 1 of the proteins that bind and probably mediate the attachment of the 5S RNA into the large ribosomal subunit, where it forms part of the central protuberance. In the 70S ribosome it contacts protein S13 of the 30S subunit (bridge B1b), connecting the 2 subunits; this bridge is implicated in subunit movement. Contacts the P site tRNA; the 5S rRNA and some of its associated proteins might help stabilize positioning of ribosome-bound tRNAs.</text>
</comment>
<dbReference type="PANTHER" id="PTHR11994">
    <property type="entry name" value="60S RIBOSOMAL PROTEIN L11-RELATED"/>
    <property type="match status" value="1"/>
</dbReference>
<name>A0A1F5RJU2_9BACT</name>
<feature type="domain" description="Large ribosomal subunit protein uL5 C-terminal" evidence="8">
    <location>
        <begin position="85"/>
        <end position="177"/>
    </location>
</feature>
<dbReference type="InterPro" id="IPR002132">
    <property type="entry name" value="Ribosomal_uL5"/>
</dbReference>
<dbReference type="GO" id="GO:1990904">
    <property type="term" value="C:ribonucleoprotein complex"/>
    <property type="evidence" value="ECO:0007669"/>
    <property type="project" value="UniProtKB-KW"/>
</dbReference>
<proteinExistence type="inferred from homology"/>
<dbReference type="InterPro" id="IPR022803">
    <property type="entry name" value="Ribosomal_uL5_dom_sf"/>
</dbReference>
<evidence type="ECO:0000256" key="6">
    <source>
        <dbReference type="RuleBase" id="RU003930"/>
    </source>
</evidence>
<evidence type="ECO:0000259" key="7">
    <source>
        <dbReference type="Pfam" id="PF00281"/>
    </source>
</evidence>
<keyword evidence="5" id="KW-0699">rRNA-binding</keyword>
<dbReference type="FunFam" id="3.30.1440.10:FF:000001">
    <property type="entry name" value="50S ribosomal protein L5"/>
    <property type="match status" value="1"/>
</dbReference>
<evidence type="ECO:0000256" key="4">
    <source>
        <dbReference type="ARBA" id="ARBA00035245"/>
    </source>
</evidence>
<evidence type="ECO:0000256" key="2">
    <source>
        <dbReference type="ARBA" id="ARBA00022980"/>
    </source>
</evidence>
<dbReference type="GO" id="GO:0005840">
    <property type="term" value="C:ribosome"/>
    <property type="evidence" value="ECO:0007669"/>
    <property type="project" value="UniProtKB-KW"/>
</dbReference>
<dbReference type="Pfam" id="PF00673">
    <property type="entry name" value="Ribosomal_L5_C"/>
    <property type="match status" value="1"/>
</dbReference>
<comment type="subunit">
    <text evidence="5">Part of the 50S ribosomal subunit; part of the 5S rRNA/L5/L18/L25 subcomplex. Contacts the 5S rRNA and the P site tRNA. Forms a bridge to the 30S subunit in the 70S ribosome.</text>
</comment>
<dbReference type="Gene3D" id="3.30.1440.10">
    <property type="match status" value="1"/>
</dbReference>
<evidence type="ECO:0000256" key="3">
    <source>
        <dbReference type="ARBA" id="ARBA00023274"/>
    </source>
</evidence>
<dbReference type="Pfam" id="PF00281">
    <property type="entry name" value="Ribosomal_L5"/>
    <property type="match status" value="1"/>
</dbReference>
<feature type="domain" description="Large ribosomal subunit protein uL5 N-terminal" evidence="7">
    <location>
        <begin position="24"/>
        <end position="80"/>
    </location>
</feature>
<dbReference type="PROSITE" id="PS00358">
    <property type="entry name" value="RIBOSOMAL_L5"/>
    <property type="match status" value="1"/>
</dbReference>
<organism evidence="9 10">
    <name type="scientific">Candidatus Falkowbacteria bacterium RIFCSPHIGHO2_02_FULL_45_15</name>
    <dbReference type="NCBI Taxonomy" id="1797987"/>
    <lineage>
        <taxon>Bacteria</taxon>
        <taxon>Candidatus Falkowiibacteriota</taxon>
    </lineage>
</organism>
<keyword evidence="2 5" id="KW-0689">Ribosomal protein</keyword>
<accession>A0A1F5RJU2</accession>
<keyword evidence="5" id="KW-0694">RNA-binding</keyword>